<dbReference type="Gene3D" id="3.40.50.12480">
    <property type="match status" value="1"/>
</dbReference>
<evidence type="ECO:0000256" key="1">
    <source>
        <dbReference type="SAM" id="SignalP"/>
    </source>
</evidence>
<dbReference type="EMBL" id="AEWX01000020">
    <property type="protein sequence ID" value="EGC20031.1"/>
    <property type="molecule type" value="Genomic_DNA"/>
</dbReference>
<dbReference type="AlphaFoldDB" id="F0F768"/>
<evidence type="ECO:0000313" key="3">
    <source>
        <dbReference type="Proteomes" id="UP000005697"/>
    </source>
</evidence>
<gene>
    <name evidence="2" type="ORF">HMPREF9141_1435</name>
</gene>
<evidence type="ECO:0008006" key="4">
    <source>
        <dbReference type="Google" id="ProtNLM"/>
    </source>
</evidence>
<feature type="signal peptide" evidence="1">
    <location>
        <begin position="1"/>
        <end position="22"/>
    </location>
</feature>
<dbReference type="STRING" id="888743.HMPREF9141_1435"/>
<keyword evidence="3" id="KW-1185">Reference proteome</keyword>
<dbReference type="InterPro" id="IPR032675">
    <property type="entry name" value="LRR_dom_sf"/>
</dbReference>
<dbReference type="InterPro" id="IPR026906">
    <property type="entry name" value="LRR_5"/>
</dbReference>
<feature type="chain" id="PRO_5003251700" description="Leucine Rich Repeat protein" evidence="1">
    <location>
        <begin position="23"/>
        <end position="1151"/>
    </location>
</feature>
<dbReference type="Gene3D" id="3.80.10.10">
    <property type="entry name" value="Ribonuclease Inhibitor"/>
    <property type="match status" value="4"/>
</dbReference>
<evidence type="ECO:0000313" key="2">
    <source>
        <dbReference type="EMBL" id="EGC20031.1"/>
    </source>
</evidence>
<dbReference type="eggNOG" id="COG5492">
    <property type="taxonomic scope" value="Bacteria"/>
</dbReference>
<dbReference type="OrthoDB" id="1055163at2"/>
<dbReference type="SUPFAM" id="SSF52058">
    <property type="entry name" value="L domain-like"/>
    <property type="match status" value="2"/>
</dbReference>
<organism evidence="2 3">
    <name type="scientific">Prevotella multiformis DSM 16608</name>
    <dbReference type="NCBI Taxonomy" id="888743"/>
    <lineage>
        <taxon>Bacteria</taxon>
        <taxon>Pseudomonadati</taxon>
        <taxon>Bacteroidota</taxon>
        <taxon>Bacteroidia</taxon>
        <taxon>Bacteroidales</taxon>
        <taxon>Prevotellaceae</taxon>
        <taxon>Prevotella</taxon>
    </lineage>
</organism>
<dbReference type="InterPro" id="IPR053139">
    <property type="entry name" value="Surface_bspA-like"/>
</dbReference>
<accession>F0F768</accession>
<sequence>MRKIRFFLLTLLSLLYVTNVSALVKGNTFTRDGITYRVTFMDKAHDGLPERNEVEVASSTKTGAVSIPDKVYDLDNQYNFTVSGIGNACTIPGATSVVLPSTIKRIGANVFAKSNIPSITIPKGTDDISDGAFAQMSKLTEIKVESGNAKYSAADGVLYENRTGGKYLKSYPVAKAGTSFSVPNDVYGVAVNAFQLAANLTHIDIPASVKDLATSKEANSFTSADKLKEIKVDAGNTAYKDVDGVVLTKDGKTLVTYPHDKWGTLDPAYDAPASIDPTHAMLKGNYYKIPDGVETIAKGAFAQVRNVTAIKLNNVKTLEEGAFYSPRNLRNIEISASVKTIQDGAISGTPTLFKFTVDSANPDYSADSEGVIYNHDKTELVLFPAGKKGEYTTLSTTKKIRKRAFYYAQKVEKIHFNKDLEEIDNDAFQAAVALKEITFDEPSKLKRIGTWAFFNTGLESLRLPASLETLGSAAFRQNSKLKTVTVAAGSKLKKIEAGAFYSNTNLESFTFEGATALETIGQQAFMGAAKLKKFNIPASVKSIESAAFEGTSSMKEVTFAAPAQIAKITEGAFQSASALEKIELPVSVKEIEKDAFNKCKSLKEIVIPKDVNKIDPTGFQQCESLEKYTVDKANTMYSSVDGFLLSKDKKKLVSFPPAKAGTYYTMLPPTIEEIGQQAFYDIQKLENVTLPANVKKIDKWAFDLVKNLNTIAFLGKTPVAEANIDGTAFNPLNVDKAKIQINVRKDAKAAYAANNVWNKFKNIGVSFWKESNGTGNGETEYFPLSQKAVMIVDTKADVFTYVVQPKVTNPDDSKAYEVRLWGDYALKQNTTNIKEVVFKNTLDYMGIDAFKKADGTSTVERIYFTAPVPTKDMSATKWELTDLTPAQHEFDGQLKHIYVKKSVENAYKTATGWTDYAGVIDYKIKDEVKIAHQYGTFAREFDADLGIYARENGDNGRIGAFVAQTGELKKGTVAGNEVIKCMMKSINYNTSVPAYDYVPAETGVLLESRSGLQTPADFYYAIGEEDNKTYTIANDVMEGITVKAKKMQSTVSDAVFAMTAKGIFKPLKIGVAREIPVHKAVARLKVSTSSPAKVMFVFDDGSSIDAETTGIEHIANTTAADDNVYYNLQGQHVEHPQHGVFIHNGKKVVLK</sequence>
<reference evidence="2 3" key="1">
    <citation type="submission" date="2011-01" db="EMBL/GenBank/DDBJ databases">
        <authorList>
            <person name="Muzny D."/>
            <person name="Qin X."/>
            <person name="Deng J."/>
            <person name="Jiang H."/>
            <person name="Liu Y."/>
            <person name="Qu J."/>
            <person name="Song X.-Z."/>
            <person name="Zhang L."/>
            <person name="Thornton R."/>
            <person name="Coyle M."/>
            <person name="Francisco L."/>
            <person name="Jackson L."/>
            <person name="Javaid M."/>
            <person name="Korchina V."/>
            <person name="Kovar C."/>
            <person name="Mata R."/>
            <person name="Mathew T."/>
            <person name="Ngo R."/>
            <person name="Nguyen L."/>
            <person name="Nguyen N."/>
            <person name="Okwuonu G."/>
            <person name="Ongeri F."/>
            <person name="Pham C."/>
            <person name="Simmons D."/>
            <person name="Wilczek-Boney K."/>
            <person name="Hale W."/>
            <person name="Jakkamsetti A."/>
            <person name="Pham P."/>
            <person name="Ruth R."/>
            <person name="San Lucas F."/>
            <person name="Warren J."/>
            <person name="Zhang J."/>
            <person name="Zhao Z."/>
            <person name="Zhou C."/>
            <person name="Zhu D."/>
            <person name="Lee S."/>
            <person name="Bess C."/>
            <person name="Blankenburg K."/>
            <person name="Forbes L."/>
            <person name="Fu Q."/>
            <person name="Gubbala S."/>
            <person name="Hirani K."/>
            <person name="Jayaseelan J.C."/>
            <person name="Lara F."/>
            <person name="Munidasa M."/>
            <person name="Palculict T."/>
            <person name="Patil S."/>
            <person name="Pu L.-L."/>
            <person name="Saada N."/>
            <person name="Tang L."/>
            <person name="Weissenberger G."/>
            <person name="Zhu Y."/>
            <person name="Hemphill L."/>
            <person name="Shang Y."/>
            <person name="Youmans B."/>
            <person name="Ayvaz T."/>
            <person name="Ross M."/>
            <person name="Santibanez J."/>
            <person name="Aqrawi P."/>
            <person name="Gross S."/>
            <person name="Joshi V."/>
            <person name="Fowler G."/>
            <person name="Nazareth L."/>
            <person name="Reid J."/>
            <person name="Worley K."/>
            <person name="Petrosino J."/>
            <person name="Highlander S."/>
            <person name="Gibbs R."/>
        </authorList>
    </citation>
    <scope>NUCLEOTIDE SEQUENCE [LARGE SCALE GENOMIC DNA]</scope>
    <source>
        <strain evidence="2 3">DSM 16608</strain>
    </source>
</reference>
<dbReference type="PANTHER" id="PTHR45661">
    <property type="entry name" value="SURFACE ANTIGEN"/>
    <property type="match status" value="1"/>
</dbReference>
<dbReference type="PANTHER" id="PTHR45661:SF3">
    <property type="entry name" value="IG-LIKE DOMAIN-CONTAINING PROTEIN"/>
    <property type="match status" value="1"/>
</dbReference>
<proteinExistence type="predicted"/>
<protein>
    <recommendedName>
        <fullName evidence="4">Leucine Rich Repeat protein</fullName>
    </recommendedName>
</protein>
<dbReference type="HOGENOM" id="CLU_009157_0_0_10"/>
<dbReference type="Pfam" id="PF13306">
    <property type="entry name" value="LRR_5"/>
    <property type="match status" value="6"/>
</dbReference>
<keyword evidence="1" id="KW-0732">Signal</keyword>
<name>F0F768_9BACT</name>
<dbReference type="Proteomes" id="UP000005697">
    <property type="component" value="Unassembled WGS sequence"/>
</dbReference>
<comment type="caution">
    <text evidence="2">The sequence shown here is derived from an EMBL/GenBank/DDBJ whole genome shotgun (WGS) entry which is preliminary data.</text>
</comment>
<dbReference type="RefSeq" id="WP_007368948.1">
    <property type="nucleotide sequence ID" value="NZ_GL872283.1"/>
</dbReference>